<keyword evidence="2" id="KW-1185">Reference proteome</keyword>
<dbReference type="RefSeq" id="WP_214094445.1">
    <property type="nucleotide sequence ID" value="NZ_JAHCLR010000050.1"/>
</dbReference>
<comment type="caution">
    <text evidence="1">The sequence shown here is derived from an EMBL/GenBank/DDBJ whole genome shotgun (WGS) entry which is preliminary data.</text>
</comment>
<organism evidence="1 2">
    <name type="scientific">Mycolicibacter acidiphilus</name>
    <dbReference type="NCBI Taxonomy" id="2835306"/>
    <lineage>
        <taxon>Bacteria</taxon>
        <taxon>Bacillati</taxon>
        <taxon>Actinomycetota</taxon>
        <taxon>Actinomycetes</taxon>
        <taxon>Mycobacteriales</taxon>
        <taxon>Mycobacteriaceae</taxon>
        <taxon>Mycolicibacter</taxon>
    </lineage>
</organism>
<dbReference type="EMBL" id="JAHCLR010000050">
    <property type="protein sequence ID" value="MBS9535588.1"/>
    <property type="molecule type" value="Genomic_DNA"/>
</dbReference>
<evidence type="ECO:0000313" key="1">
    <source>
        <dbReference type="EMBL" id="MBS9535588.1"/>
    </source>
</evidence>
<evidence type="ECO:0000313" key="2">
    <source>
        <dbReference type="Proteomes" id="UP001519535"/>
    </source>
</evidence>
<sequence length="135" mass="15444">MTIYHPDNPTDTRPVFVATVRLFDSATEFGNYPLARVRYASGRRFISWAHVRHDRIQRATGETINYWFCIDTWAAQIIDQIQAMVAAGHIPPVVDFSSLHDHFDANSGWGPVIDNLSPDDFAAVQWRVTDRLRTN</sequence>
<accession>A0ABS5RMQ6</accession>
<name>A0ABS5RMQ6_9MYCO</name>
<proteinExistence type="predicted"/>
<reference evidence="1 2" key="1">
    <citation type="submission" date="2021-05" db="EMBL/GenBank/DDBJ databases">
        <title>Mycobacterium acidophilum sp. nov., an extremely acid-tolerant member of the genus Mycobacterium.</title>
        <authorList>
            <person name="Xia J."/>
        </authorList>
    </citation>
    <scope>NUCLEOTIDE SEQUENCE [LARGE SCALE GENOMIC DNA]</scope>
    <source>
        <strain evidence="1 2">M1</strain>
    </source>
</reference>
<gene>
    <name evidence="1" type="ORF">KIH27_18540</name>
</gene>
<protein>
    <submittedName>
        <fullName evidence="1">Uncharacterized protein</fullName>
    </submittedName>
</protein>
<dbReference type="Proteomes" id="UP001519535">
    <property type="component" value="Unassembled WGS sequence"/>
</dbReference>